<dbReference type="AlphaFoldDB" id="A0A7Y0BQ32"/>
<evidence type="ECO:0000256" key="8">
    <source>
        <dbReference type="ARBA" id="ARBA00023237"/>
    </source>
</evidence>
<proteinExistence type="inferred from homology"/>
<reference evidence="12 13" key="1">
    <citation type="submission" date="2020-04" db="EMBL/GenBank/DDBJ databases">
        <title>Novosphingobium sp. TW-4 isolated from soil.</title>
        <authorList>
            <person name="Dahal R.H."/>
            <person name="Chaudhary D.K."/>
        </authorList>
    </citation>
    <scope>NUCLEOTIDE SEQUENCE [LARGE SCALE GENOMIC DNA]</scope>
    <source>
        <strain evidence="12 13">TW-4</strain>
    </source>
</reference>
<gene>
    <name evidence="12" type="ORF">HHL27_11325</name>
</gene>
<evidence type="ECO:0000256" key="7">
    <source>
        <dbReference type="ARBA" id="ARBA00023136"/>
    </source>
</evidence>
<dbReference type="Proteomes" id="UP000583556">
    <property type="component" value="Unassembled WGS sequence"/>
</dbReference>
<name>A0A7Y0BQ32_9SPHN</name>
<keyword evidence="3" id="KW-0813">Transport</keyword>
<accession>A0A7Y0BQ32</accession>
<evidence type="ECO:0000256" key="6">
    <source>
        <dbReference type="ARBA" id="ARBA00023065"/>
    </source>
</evidence>
<comment type="caution">
    <text evidence="12">The sequence shown here is derived from an EMBL/GenBank/DDBJ whole genome shotgun (WGS) entry which is preliminary data.</text>
</comment>
<feature type="compositionally biased region" description="Pro residues" evidence="9">
    <location>
        <begin position="109"/>
        <end position="119"/>
    </location>
</feature>
<sequence length="119" mass="12772">MQQRRQPARPFARRPAALRASFGLGLALLLPACNAAPQEDRVAALEQRLAAVEQRADAAEKRAKSAEDMARHAAPQPFVSNDAFPGPDPDVNQVTDPTTEDPQFQNGNTPPPSPLIPNG</sequence>
<dbReference type="Pfam" id="PF11471">
    <property type="entry name" value="Sugarporin_N"/>
    <property type="match status" value="1"/>
</dbReference>
<evidence type="ECO:0000256" key="9">
    <source>
        <dbReference type="SAM" id="MobiDB-lite"/>
    </source>
</evidence>
<evidence type="ECO:0000313" key="13">
    <source>
        <dbReference type="Proteomes" id="UP000583556"/>
    </source>
</evidence>
<dbReference type="GO" id="GO:0016020">
    <property type="term" value="C:membrane"/>
    <property type="evidence" value="ECO:0007669"/>
    <property type="project" value="UniProtKB-SubCell"/>
</dbReference>
<evidence type="ECO:0000313" key="12">
    <source>
        <dbReference type="EMBL" id="NML94255.1"/>
    </source>
</evidence>
<feature type="domain" description="LamB-type porin N-terminal" evidence="11">
    <location>
        <begin position="39"/>
        <end position="67"/>
    </location>
</feature>
<comment type="subcellular location">
    <subcellularLocation>
        <location evidence="1">Membrane</location>
        <topology evidence="1">Multi-pass membrane protein</topology>
    </subcellularLocation>
</comment>
<protein>
    <submittedName>
        <fullName evidence="12">Carbohydrate porin</fullName>
    </submittedName>
</protein>
<organism evidence="12 13">
    <name type="scientific">Novosphingobium olei</name>
    <dbReference type="NCBI Taxonomy" id="2728851"/>
    <lineage>
        <taxon>Bacteria</taxon>
        <taxon>Pseudomonadati</taxon>
        <taxon>Pseudomonadota</taxon>
        <taxon>Alphaproteobacteria</taxon>
        <taxon>Sphingomonadales</taxon>
        <taxon>Sphingomonadaceae</taxon>
        <taxon>Novosphingobium</taxon>
    </lineage>
</organism>
<feature type="signal peptide" evidence="10">
    <location>
        <begin position="1"/>
        <end position="35"/>
    </location>
</feature>
<evidence type="ECO:0000256" key="5">
    <source>
        <dbReference type="ARBA" id="ARBA00022729"/>
    </source>
</evidence>
<keyword evidence="4" id="KW-0812">Transmembrane</keyword>
<evidence type="ECO:0000256" key="1">
    <source>
        <dbReference type="ARBA" id="ARBA00004141"/>
    </source>
</evidence>
<feature type="compositionally biased region" description="Polar residues" evidence="9">
    <location>
        <begin position="92"/>
        <end position="108"/>
    </location>
</feature>
<evidence type="ECO:0000256" key="4">
    <source>
        <dbReference type="ARBA" id="ARBA00022692"/>
    </source>
</evidence>
<feature type="compositionally biased region" description="Basic and acidic residues" evidence="9">
    <location>
        <begin position="55"/>
        <end position="71"/>
    </location>
</feature>
<keyword evidence="7" id="KW-0472">Membrane</keyword>
<dbReference type="GO" id="GO:0006811">
    <property type="term" value="P:monoatomic ion transport"/>
    <property type="evidence" value="ECO:0007669"/>
    <property type="project" value="UniProtKB-KW"/>
</dbReference>
<keyword evidence="6" id="KW-0406">Ion transport</keyword>
<dbReference type="InterPro" id="IPR021570">
    <property type="entry name" value="LamB-type_porin_N_dom"/>
</dbReference>
<evidence type="ECO:0000259" key="11">
    <source>
        <dbReference type="Pfam" id="PF11471"/>
    </source>
</evidence>
<evidence type="ECO:0000256" key="10">
    <source>
        <dbReference type="SAM" id="SignalP"/>
    </source>
</evidence>
<comment type="similarity">
    <text evidence="2">Belongs to the porin LamB (TC 1.B.3) family.</text>
</comment>
<keyword evidence="5 10" id="KW-0732">Signal</keyword>
<feature type="region of interest" description="Disordered" evidence="9">
    <location>
        <begin position="55"/>
        <end position="119"/>
    </location>
</feature>
<evidence type="ECO:0000256" key="2">
    <source>
        <dbReference type="ARBA" id="ARBA00007055"/>
    </source>
</evidence>
<keyword evidence="13" id="KW-1185">Reference proteome</keyword>
<keyword evidence="8" id="KW-0998">Cell outer membrane</keyword>
<dbReference type="RefSeq" id="WP_169493507.1">
    <property type="nucleotide sequence ID" value="NZ_AP029021.1"/>
</dbReference>
<dbReference type="EMBL" id="JABBGM010000004">
    <property type="protein sequence ID" value="NML94255.1"/>
    <property type="molecule type" value="Genomic_DNA"/>
</dbReference>
<feature type="chain" id="PRO_5031001536" evidence="10">
    <location>
        <begin position="36"/>
        <end position="119"/>
    </location>
</feature>
<evidence type="ECO:0000256" key="3">
    <source>
        <dbReference type="ARBA" id="ARBA00022448"/>
    </source>
</evidence>